<feature type="transmembrane region" description="Helical" evidence="6">
    <location>
        <begin position="251"/>
        <end position="272"/>
    </location>
</feature>
<evidence type="ECO:0000256" key="5">
    <source>
        <dbReference type="SAM" id="MobiDB-lite"/>
    </source>
</evidence>
<dbReference type="GO" id="GO:0005886">
    <property type="term" value="C:plasma membrane"/>
    <property type="evidence" value="ECO:0007669"/>
    <property type="project" value="TreeGrafter"/>
</dbReference>
<feature type="domain" description="Major facilitator superfamily (MFS) profile" evidence="7">
    <location>
        <begin position="42"/>
        <end position="573"/>
    </location>
</feature>
<feature type="transmembrane region" description="Helical" evidence="6">
    <location>
        <begin position="36"/>
        <end position="55"/>
    </location>
</feature>
<dbReference type="Proteomes" id="UP000030669">
    <property type="component" value="Unassembled WGS sequence"/>
</dbReference>
<feature type="transmembrane region" description="Helical" evidence="6">
    <location>
        <begin position="333"/>
        <end position="366"/>
    </location>
</feature>
<dbReference type="InterPro" id="IPR036259">
    <property type="entry name" value="MFS_trans_sf"/>
</dbReference>
<feature type="transmembrane region" description="Helical" evidence="6">
    <location>
        <begin position="144"/>
        <end position="162"/>
    </location>
</feature>
<evidence type="ECO:0000256" key="1">
    <source>
        <dbReference type="ARBA" id="ARBA00004141"/>
    </source>
</evidence>
<feature type="transmembrane region" description="Helical" evidence="6">
    <location>
        <begin position="174"/>
        <end position="196"/>
    </location>
</feature>
<dbReference type="PANTHER" id="PTHR23501">
    <property type="entry name" value="MAJOR FACILITATOR SUPERFAMILY"/>
    <property type="match status" value="1"/>
</dbReference>
<evidence type="ECO:0000259" key="7">
    <source>
        <dbReference type="PROSITE" id="PS50850"/>
    </source>
</evidence>
<dbReference type="PROSITE" id="PS50850">
    <property type="entry name" value="MFS"/>
    <property type="match status" value="1"/>
</dbReference>
<dbReference type="SUPFAM" id="SSF103473">
    <property type="entry name" value="MFS general substrate transporter"/>
    <property type="match status" value="1"/>
</dbReference>
<dbReference type="Gene3D" id="1.20.1720.10">
    <property type="entry name" value="Multidrug resistance protein D"/>
    <property type="match status" value="1"/>
</dbReference>
<dbReference type="InterPro" id="IPR011701">
    <property type="entry name" value="MFS"/>
</dbReference>
<feature type="transmembrane region" description="Helical" evidence="6">
    <location>
        <begin position="403"/>
        <end position="421"/>
    </location>
</feature>
<dbReference type="STRING" id="670483.S7Q6P3"/>
<evidence type="ECO:0000256" key="4">
    <source>
        <dbReference type="ARBA" id="ARBA00023136"/>
    </source>
</evidence>
<dbReference type="eggNOG" id="KOG0254">
    <property type="taxonomic scope" value="Eukaryota"/>
</dbReference>
<keyword evidence="4 6" id="KW-0472">Membrane</keyword>
<keyword evidence="3 6" id="KW-1133">Transmembrane helix</keyword>
<dbReference type="Pfam" id="PF07690">
    <property type="entry name" value="MFS_1"/>
    <property type="match status" value="1"/>
</dbReference>
<reference evidence="8 9" key="1">
    <citation type="journal article" date="2012" name="Science">
        <title>The Paleozoic origin of enzymatic lignin decomposition reconstructed from 31 fungal genomes.</title>
        <authorList>
            <person name="Floudas D."/>
            <person name="Binder M."/>
            <person name="Riley R."/>
            <person name="Barry K."/>
            <person name="Blanchette R.A."/>
            <person name="Henrissat B."/>
            <person name="Martinez A.T."/>
            <person name="Otillar R."/>
            <person name="Spatafora J.W."/>
            <person name="Yadav J.S."/>
            <person name="Aerts A."/>
            <person name="Benoit I."/>
            <person name="Boyd A."/>
            <person name="Carlson A."/>
            <person name="Copeland A."/>
            <person name="Coutinho P.M."/>
            <person name="de Vries R.P."/>
            <person name="Ferreira P."/>
            <person name="Findley K."/>
            <person name="Foster B."/>
            <person name="Gaskell J."/>
            <person name="Glotzer D."/>
            <person name="Gorecki P."/>
            <person name="Heitman J."/>
            <person name="Hesse C."/>
            <person name="Hori C."/>
            <person name="Igarashi K."/>
            <person name="Jurgens J.A."/>
            <person name="Kallen N."/>
            <person name="Kersten P."/>
            <person name="Kohler A."/>
            <person name="Kuees U."/>
            <person name="Kumar T.K.A."/>
            <person name="Kuo A."/>
            <person name="LaButti K."/>
            <person name="Larrondo L.F."/>
            <person name="Lindquist E."/>
            <person name="Ling A."/>
            <person name="Lombard V."/>
            <person name="Lucas S."/>
            <person name="Lundell T."/>
            <person name="Martin R."/>
            <person name="McLaughlin D.J."/>
            <person name="Morgenstern I."/>
            <person name="Morin E."/>
            <person name="Murat C."/>
            <person name="Nagy L.G."/>
            <person name="Nolan M."/>
            <person name="Ohm R.A."/>
            <person name="Patyshakuliyeva A."/>
            <person name="Rokas A."/>
            <person name="Ruiz-Duenas F.J."/>
            <person name="Sabat G."/>
            <person name="Salamov A."/>
            <person name="Samejima M."/>
            <person name="Schmutz J."/>
            <person name="Slot J.C."/>
            <person name="St John F."/>
            <person name="Stenlid J."/>
            <person name="Sun H."/>
            <person name="Sun S."/>
            <person name="Syed K."/>
            <person name="Tsang A."/>
            <person name="Wiebenga A."/>
            <person name="Young D."/>
            <person name="Pisabarro A."/>
            <person name="Eastwood D.C."/>
            <person name="Martin F."/>
            <person name="Cullen D."/>
            <person name="Grigoriev I.V."/>
            <person name="Hibbett D.S."/>
        </authorList>
    </citation>
    <scope>NUCLEOTIDE SEQUENCE [LARGE SCALE GENOMIC DNA]</scope>
    <source>
        <strain evidence="8 9">ATCC 11539</strain>
    </source>
</reference>
<feature type="transmembrane region" description="Helical" evidence="6">
    <location>
        <begin position="202"/>
        <end position="222"/>
    </location>
</feature>
<dbReference type="HOGENOM" id="CLU_000960_26_0_1"/>
<protein>
    <submittedName>
        <fullName evidence="8">MFS general substrate transporter</fullName>
    </submittedName>
</protein>
<dbReference type="OrthoDB" id="6770063at2759"/>
<feature type="transmembrane region" description="Helical" evidence="6">
    <location>
        <begin position="284"/>
        <end position="307"/>
    </location>
</feature>
<proteinExistence type="predicted"/>
<feature type="region of interest" description="Disordered" evidence="5">
    <location>
        <begin position="572"/>
        <end position="617"/>
    </location>
</feature>
<feature type="transmembrane region" description="Helical" evidence="6">
    <location>
        <begin position="118"/>
        <end position="138"/>
    </location>
</feature>
<dbReference type="EMBL" id="KB469302">
    <property type="protein sequence ID" value="EPQ55192.1"/>
    <property type="molecule type" value="Genomic_DNA"/>
</dbReference>
<accession>S7Q6P3</accession>
<feature type="transmembrane region" description="Helical" evidence="6">
    <location>
        <begin position="92"/>
        <end position="111"/>
    </location>
</feature>
<dbReference type="RefSeq" id="XP_007866350.1">
    <property type="nucleotide sequence ID" value="XM_007868159.1"/>
</dbReference>
<dbReference type="AlphaFoldDB" id="S7Q6P3"/>
<dbReference type="PANTHER" id="PTHR23501:SF39">
    <property type="entry name" value="MULTIDRUG TRANSPORTER, PUTATIVE (AFU_ORTHOLOGUE AFUA_1G05010)-RELATED"/>
    <property type="match status" value="1"/>
</dbReference>
<evidence type="ECO:0000256" key="3">
    <source>
        <dbReference type="ARBA" id="ARBA00022989"/>
    </source>
</evidence>
<keyword evidence="9" id="KW-1185">Reference proteome</keyword>
<evidence type="ECO:0000313" key="9">
    <source>
        <dbReference type="Proteomes" id="UP000030669"/>
    </source>
</evidence>
<dbReference type="Gene3D" id="1.20.1250.20">
    <property type="entry name" value="MFS general substrate transporter like domains"/>
    <property type="match status" value="1"/>
</dbReference>
<feature type="transmembrane region" description="Helical" evidence="6">
    <location>
        <begin position="372"/>
        <end position="391"/>
    </location>
</feature>
<sequence>MVDTKESESYLVSPILPTLASSQDDTGLNTMARTDIRYRISLMAAFAIPIFLETLDYTVVATAQPEIAYFIILSFKGIFVQAHWFTYIGASYLLGSTAFILPFGALADIYGRHTSVQISLVFFILGSAISTGAQNIGMMLAGRGIAGVGAGGMTSVIRIILADSRSVDQNSWQIMMLTILYTIGYCVGPVIGGALTTVSFRWIFAINLPSCTLGAVLIFLLLRNKTKKGQASAYPALNEGRETGVDKCLRIDWIGIILFAGGGILLLLALNWGSTDRWDDAKVIVSFVVGAVLFVATLFWEYVLAMVQRTTTPPALRILRASQLLPLDLFRSYTVWAITLCSFAQGMVTMVIFYFVAIFAVIVSGLTSTNAGLQLIYFAPGLGCGTFLSTVTTKFTRQPRLSINLGGAITCIGLGLVSMGVDQNKQTLVNSFMVLTGIGAGMVTASSGVQIRFSEPPEKQAIVTSLTMFMRAFGGTVGLAQCGAVMNSKVSSYIGSIVRSGVLSASDQALLGTGAWRADASLSSLQAINGLPSNLQAIVRAAFTSGLRWSFISLIPWCAVSALSTLPLPRIQDPGPDARSQETLTTVKESDGLAMDDVSMKPGTSVSGVRNQAPESA</sequence>
<comment type="subcellular location">
    <subcellularLocation>
        <location evidence="1">Membrane</location>
        <topology evidence="1">Multi-pass membrane protein</topology>
    </subcellularLocation>
</comment>
<organism evidence="8 9">
    <name type="scientific">Gloeophyllum trabeum (strain ATCC 11539 / FP-39264 / Madison 617)</name>
    <name type="common">Brown rot fungus</name>
    <dbReference type="NCBI Taxonomy" id="670483"/>
    <lineage>
        <taxon>Eukaryota</taxon>
        <taxon>Fungi</taxon>
        <taxon>Dikarya</taxon>
        <taxon>Basidiomycota</taxon>
        <taxon>Agaricomycotina</taxon>
        <taxon>Agaricomycetes</taxon>
        <taxon>Gloeophyllales</taxon>
        <taxon>Gloeophyllaceae</taxon>
        <taxon>Gloeophyllum</taxon>
    </lineage>
</organism>
<keyword evidence="2 6" id="KW-0812">Transmembrane</keyword>
<dbReference type="KEGG" id="gtr:GLOTRDRAFT_129481"/>
<evidence type="ECO:0000256" key="6">
    <source>
        <dbReference type="SAM" id="Phobius"/>
    </source>
</evidence>
<feature type="compositionally biased region" description="Polar residues" evidence="5">
    <location>
        <begin position="602"/>
        <end position="617"/>
    </location>
</feature>
<evidence type="ECO:0000313" key="8">
    <source>
        <dbReference type="EMBL" id="EPQ55192.1"/>
    </source>
</evidence>
<feature type="transmembrane region" description="Helical" evidence="6">
    <location>
        <begin position="427"/>
        <end position="449"/>
    </location>
</feature>
<dbReference type="OMA" id="INDGHEM"/>
<name>S7Q6P3_GLOTA</name>
<evidence type="ECO:0000256" key="2">
    <source>
        <dbReference type="ARBA" id="ARBA00022692"/>
    </source>
</evidence>
<dbReference type="InterPro" id="IPR020846">
    <property type="entry name" value="MFS_dom"/>
</dbReference>
<gene>
    <name evidence="8" type="ORF">GLOTRDRAFT_129481</name>
</gene>
<dbReference type="GeneID" id="19301948"/>
<dbReference type="GO" id="GO:0022857">
    <property type="term" value="F:transmembrane transporter activity"/>
    <property type="evidence" value="ECO:0007669"/>
    <property type="project" value="InterPro"/>
</dbReference>